<dbReference type="PROSITE" id="PS50113">
    <property type="entry name" value="PAC"/>
    <property type="match status" value="1"/>
</dbReference>
<dbReference type="InterPro" id="IPR011006">
    <property type="entry name" value="CheY-like_superfamily"/>
</dbReference>
<keyword evidence="12" id="KW-1185">Reference proteome</keyword>
<dbReference type="CDD" id="cd17546">
    <property type="entry name" value="REC_hyHK_CKI1_RcsC-like"/>
    <property type="match status" value="1"/>
</dbReference>
<dbReference type="SUPFAM" id="SSF52172">
    <property type="entry name" value="CheY-like"/>
    <property type="match status" value="1"/>
</dbReference>
<proteinExistence type="predicted"/>
<dbReference type="Pfam" id="PF00512">
    <property type="entry name" value="HisKA"/>
    <property type="match status" value="1"/>
</dbReference>
<dbReference type="FunFam" id="3.30.565.10:FF:000010">
    <property type="entry name" value="Sensor histidine kinase RcsC"/>
    <property type="match status" value="1"/>
</dbReference>
<dbReference type="InterPro" id="IPR000700">
    <property type="entry name" value="PAS-assoc_C"/>
</dbReference>
<evidence type="ECO:0000259" key="10">
    <source>
        <dbReference type="PROSITE" id="PS50113"/>
    </source>
</evidence>
<evidence type="ECO:0000256" key="4">
    <source>
        <dbReference type="ARBA" id="ARBA00023012"/>
    </source>
</evidence>
<dbReference type="InterPro" id="IPR003661">
    <property type="entry name" value="HisK_dim/P_dom"/>
</dbReference>
<dbReference type="Pfam" id="PF00072">
    <property type="entry name" value="Response_reg"/>
    <property type="match status" value="1"/>
</dbReference>
<dbReference type="InterPro" id="IPR035965">
    <property type="entry name" value="PAS-like_dom_sf"/>
</dbReference>
<sequence length="649" mass="71375">MSDSAIQTCCIRFRAGNAPVMLAVSGSEALLGYPSLPGQDFLGLIHPDDADVAHRLFAVGTQLPSICNIRLRHADGRIRCCRGECVAVDATDPAIREIRLQDARALAVTIDIGQMMVNFRAMMENTDDFIYFKDRNHVFTGASQTLANITIHGRPWTDLLGLTDYDAFPEHYADIYYQLEKRVFAGEAVARDIQEFQHDDGRIGWVDNRKYPIHDAAGEIIGLFGVARDVSEKVEAERALLNHSRELETQVAQRTTELTLAKEAAESASIAKTAFLANMSHEIRTPLNAITGFAHLLRQSGLNPGQMERLGKLETASQHLLEIINAVLDLSKIEAGRFDLERIPLQVESLLGNVVSLLHDRARAKGLVLRCDIQPICRHLLGDPTRLQQCLLNYAGNALKFTEQGTITLRVRQLMENETSALLHFEVEDTGIGIGHEALSRLFNAFEQADNSMTRRFGGTGLGLAITLRLARLMGGDAGVDSTPDAGSRFWFTARLDKGAGGLSGKATPASGIVEENLRSRHAGSRILLAEDDPINQEIALAMLEDVGLQADVASDGEIAVALAGEHPYRLILMDMQMPRMDGLEASRYIRSLPGHDHTPILAMTANAFSEDRQRCKTAGMDDFIAKPCTPENLFAVLLKWLDARPAQR</sequence>
<dbReference type="Gene3D" id="3.30.450.20">
    <property type="entry name" value="PAS domain"/>
    <property type="match status" value="1"/>
</dbReference>
<accession>A0A1R1I8S7</accession>
<evidence type="ECO:0000256" key="3">
    <source>
        <dbReference type="ARBA" id="ARBA00022553"/>
    </source>
</evidence>
<dbReference type="SUPFAM" id="SSF55874">
    <property type="entry name" value="ATPase domain of HSP90 chaperone/DNA topoisomerase II/histidine kinase"/>
    <property type="match status" value="1"/>
</dbReference>
<comment type="catalytic activity">
    <reaction evidence="1">
        <text>ATP + protein L-histidine = ADP + protein N-phospho-L-histidine.</text>
        <dbReference type="EC" id="2.7.13.3"/>
    </reaction>
</comment>
<dbReference type="PANTHER" id="PTHR45339">
    <property type="entry name" value="HYBRID SIGNAL TRANSDUCTION HISTIDINE KINASE J"/>
    <property type="match status" value="1"/>
</dbReference>
<dbReference type="Gene3D" id="3.40.50.2300">
    <property type="match status" value="1"/>
</dbReference>
<protein>
    <recommendedName>
        <fullName evidence="6">Virulence sensor protein BvgS</fullName>
        <ecNumber evidence="2">2.7.13.3</ecNumber>
    </recommendedName>
</protein>
<evidence type="ECO:0000256" key="2">
    <source>
        <dbReference type="ARBA" id="ARBA00012438"/>
    </source>
</evidence>
<dbReference type="NCBIfam" id="TIGR00229">
    <property type="entry name" value="sensory_box"/>
    <property type="match status" value="1"/>
</dbReference>
<evidence type="ECO:0000256" key="7">
    <source>
        <dbReference type="PROSITE-ProRule" id="PRU00169"/>
    </source>
</evidence>
<dbReference type="CDD" id="cd16922">
    <property type="entry name" value="HATPase_EvgS-ArcB-TorS-like"/>
    <property type="match status" value="1"/>
</dbReference>
<reference evidence="11 12" key="1">
    <citation type="submission" date="2016-10" db="EMBL/GenBank/DDBJ databases">
        <title>Alkaliphiles isolated from bioreactors.</title>
        <authorList>
            <person name="Salah Z."/>
            <person name="Rout S.P."/>
            <person name="Humphreys P.N."/>
        </authorList>
    </citation>
    <scope>NUCLEOTIDE SEQUENCE [LARGE SCALE GENOMIC DNA]</scope>
    <source>
        <strain evidence="11 12">ZS02</strain>
    </source>
</reference>
<keyword evidence="4" id="KW-0902">Two-component regulatory system</keyword>
<feature type="domain" description="PAC" evidence="10">
    <location>
        <begin position="189"/>
        <end position="242"/>
    </location>
</feature>
<dbReference type="GO" id="GO:0000155">
    <property type="term" value="F:phosphorelay sensor kinase activity"/>
    <property type="evidence" value="ECO:0007669"/>
    <property type="project" value="InterPro"/>
</dbReference>
<dbReference type="SUPFAM" id="SSF55785">
    <property type="entry name" value="PYP-like sensor domain (PAS domain)"/>
    <property type="match status" value="1"/>
</dbReference>
<gene>
    <name evidence="11" type="ORF">BJN45_08530</name>
</gene>
<dbReference type="InterPro" id="IPR036890">
    <property type="entry name" value="HATPase_C_sf"/>
</dbReference>
<feature type="domain" description="Response regulatory" evidence="9">
    <location>
        <begin position="526"/>
        <end position="642"/>
    </location>
</feature>
<dbReference type="Gene3D" id="1.10.287.130">
    <property type="match status" value="1"/>
</dbReference>
<dbReference type="Pfam" id="PF02518">
    <property type="entry name" value="HATPase_c"/>
    <property type="match status" value="1"/>
</dbReference>
<dbReference type="InterPro" id="IPR005467">
    <property type="entry name" value="His_kinase_dom"/>
</dbReference>
<dbReference type="InterPro" id="IPR003594">
    <property type="entry name" value="HATPase_dom"/>
</dbReference>
<keyword evidence="3 7" id="KW-0597">Phosphoprotein</keyword>
<dbReference type="Pfam" id="PF08448">
    <property type="entry name" value="PAS_4"/>
    <property type="match status" value="1"/>
</dbReference>
<dbReference type="CDD" id="cd00082">
    <property type="entry name" value="HisKA"/>
    <property type="match status" value="1"/>
</dbReference>
<evidence type="ECO:0000256" key="1">
    <source>
        <dbReference type="ARBA" id="ARBA00000085"/>
    </source>
</evidence>
<name>A0A1R1I8S7_9RHOO</name>
<evidence type="ECO:0000256" key="6">
    <source>
        <dbReference type="ARBA" id="ARBA00070152"/>
    </source>
</evidence>
<dbReference type="SMART" id="SM00448">
    <property type="entry name" value="REC"/>
    <property type="match status" value="1"/>
</dbReference>
<dbReference type="SMART" id="SM00387">
    <property type="entry name" value="HATPase_c"/>
    <property type="match status" value="1"/>
</dbReference>
<dbReference type="EC" id="2.7.13.3" evidence="2"/>
<dbReference type="InterPro" id="IPR013656">
    <property type="entry name" value="PAS_4"/>
</dbReference>
<dbReference type="Proteomes" id="UP000187526">
    <property type="component" value="Unassembled WGS sequence"/>
</dbReference>
<feature type="domain" description="Histidine kinase" evidence="8">
    <location>
        <begin position="278"/>
        <end position="498"/>
    </location>
</feature>
<comment type="caution">
    <text evidence="11">The sequence shown here is derived from an EMBL/GenBank/DDBJ whole genome shotgun (WGS) entry which is preliminary data.</text>
</comment>
<dbReference type="PRINTS" id="PR00344">
    <property type="entry name" value="BCTRLSENSOR"/>
</dbReference>
<organism evidence="11 12">
    <name type="scientific">Azonexus hydrophilus</name>
    <dbReference type="NCBI Taxonomy" id="418702"/>
    <lineage>
        <taxon>Bacteria</taxon>
        <taxon>Pseudomonadati</taxon>
        <taxon>Pseudomonadota</taxon>
        <taxon>Betaproteobacteria</taxon>
        <taxon>Rhodocyclales</taxon>
        <taxon>Azonexaceae</taxon>
        <taxon>Azonexus</taxon>
    </lineage>
</organism>
<dbReference type="InterPro" id="IPR001610">
    <property type="entry name" value="PAC"/>
</dbReference>
<dbReference type="PROSITE" id="PS50110">
    <property type="entry name" value="RESPONSE_REGULATORY"/>
    <property type="match status" value="1"/>
</dbReference>
<evidence type="ECO:0000259" key="9">
    <source>
        <dbReference type="PROSITE" id="PS50110"/>
    </source>
</evidence>
<dbReference type="InterPro" id="IPR001789">
    <property type="entry name" value="Sig_transdc_resp-reg_receiver"/>
</dbReference>
<dbReference type="InterPro" id="IPR004358">
    <property type="entry name" value="Sig_transdc_His_kin-like_C"/>
</dbReference>
<dbReference type="CDD" id="cd00130">
    <property type="entry name" value="PAS"/>
    <property type="match status" value="1"/>
</dbReference>
<evidence type="ECO:0000313" key="12">
    <source>
        <dbReference type="Proteomes" id="UP000187526"/>
    </source>
</evidence>
<dbReference type="SMART" id="SM00388">
    <property type="entry name" value="HisKA"/>
    <property type="match status" value="1"/>
</dbReference>
<feature type="modified residue" description="4-aspartylphosphate" evidence="7">
    <location>
        <position position="575"/>
    </location>
</feature>
<dbReference type="AlphaFoldDB" id="A0A1R1I8S7"/>
<evidence type="ECO:0000313" key="11">
    <source>
        <dbReference type="EMBL" id="OMG55176.1"/>
    </source>
</evidence>
<dbReference type="PANTHER" id="PTHR45339:SF1">
    <property type="entry name" value="HYBRID SIGNAL TRANSDUCTION HISTIDINE KINASE J"/>
    <property type="match status" value="1"/>
</dbReference>
<dbReference type="InterPro" id="IPR036097">
    <property type="entry name" value="HisK_dim/P_sf"/>
</dbReference>
<dbReference type="PROSITE" id="PS50109">
    <property type="entry name" value="HIS_KIN"/>
    <property type="match status" value="1"/>
</dbReference>
<evidence type="ECO:0000256" key="5">
    <source>
        <dbReference type="ARBA" id="ARBA00058004"/>
    </source>
</evidence>
<comment type="function">
    <text evidence="5">Member of the two-component regulatory system BvgS/BvgA. Phosphorylates BvgA via a four-step phosphorelay in response to environmental signals.</text>
</comment>
<dbReference type="InterPro" id="IPR000014">
    <property type="entry name" value="PAS"/>
</dbReference>
<dbReference type="SUPFAM" id="SSF47384">
    <property type="entry name" value="Homodimeric domain of signal transducing histidine kinase"/>
    <property type="match status" value="1"/>
</dbReference>
<dbReference type="Gene3D" id="3.30.565.10">
    <property type="entry name" value="Histidine kinase-like ATPase, C-terminal domain"/>
    <property type="match status" value="1"/>
</dbReference>
<dbReference type="STRING" id="418702.BJN45_08530"/>
<evidence type="ECO:0000259" key="8">
    <source>
        <dbReference type="PROSITE" id="PS50109"/>
    </source>
</evidence>
<dbReference type="OrthoDB" id="8552871at2"/>
<dbReference type="RefSeq" id="WP_076093983.1">
    <property type="nucleotide sequence ID" value="NZ_MTHD01000002.1"/>
</dbReference>
<dbReference type="SMART" id="SM00086">
    <property type="entry name" value="PAC"/>
    <property type="match status" value="1"/>
</dbReference>
<dbReference type="EMBL" id="MTHD01000002">
    <property type="protein sequence ID" value="OMG55176.1"/>
    <property type="molecule type" value="Genomic_DNA"/>
</dbReference>